<reference evidence="2 3" key="1">
    <citation type="submission" date="2019-09" db="EMBL/GenBank/DDBJ databases">
        <title>Gimesia benthica sp. nov., a novel bacterium isolated from deep-sea water of the Northwest Indian Ocean.</title>
        <authorList>
            <person name="Dai X."/>
        </authorList>
    </citation>
    <scope>NUCLEOTIDE SEQUENCE [LARGE SCALE GENOMIC DNA]</scope>
    <source>
        <strain evidence="2 3">E7</strain>
    </source>
</reference>
<gene>
    <name evidence="2" type="ORF">F1728_00005</name>
</gene>
<accession>A0A6I6AK23</accession>
<evidence type="ECO:0000259" key="1">
    <source>
        <dbReference type="SMART" id="SM00943"/>
    </source>
</evidence>
<dbReference type="AlphaFoldDB" id="A0A6I6AK23"/>
<dbReference type="InterPro" id="IPR015330">
    <property type="entry name" value="DNA_primase/pol_bifunc_N"/>
</dbReference>
<dbReference type="EMBL" id="CP043930">
    <property type="protein sequence ID" value="QGQ26837.1"/>
    <property type="molecule type" value="Genomic_DNA"/>
</dbReference>
<dbReference type="Pfam" id="PF09250">
    <property type="entry name" value="Prim-Pol"/>
    <property type="match status" value="1"/>
</dbReference>
<keyword evidence="3" id="KW-1185">Reference proteome</keyword>
<feature type="domain" description="DNA primase/polymerase bifunctional N-terminal" evidence="1">
    <location>
        <begin position="11"/>
        <end position="168"/>
    </location>
</feature>
<protein>
    <submittedName>
        <fullName evidence="2">Bifunctional DNA primase/polymerase</fullName>
    </submittedName>
</protein>
<evidence type="ECO:0000313" key="2">
    <source>
        <dbReference type="EMBL" id="QGQ26837.1"/>
    </source>
</evidence>
<proteinExistence type="predicted"/>
<dbReference type="RefSeq" id="WP_155367267.1">
    <property type="nucleotide sequence ID" value="NZ_CP043930.1"/>
</dbReference>
<dbReference type="Proteomes" id="UP000427281">
    <property type="component" value="Chromosome"/>
</dbReference>
<dbReference type="KEGG" id="gim:F1728_00005"/>
<sequence>MVNQNHMLQAALDYAAKGFPVFPLIIGGKRPAGDLAPNGCKDASTDEDQICEWWTAKPDANIGVVTDGLCVVDIDGADHAWLSDNGRLDALAGSPVSQTPRGGRHYVFRQNGEPLRNTAGRLADHVDTRADGGYIVAAPSVVDGKPYKWLPGHELDSRDELPTVPEWIIQGLQVVNEIPLTLEDEKIHKGIQHNTLFKYGCKMRRWGLSFNEINAALQVMNLQRCDEPGTESAIEDIARQLQSINLQVAGSQYGGLRVDHLIDKHATDIGQGTRVDRPDRVTDGHDPVFEAGIAGKTVEQGNAVAECAGLAGIALAKLLTATI</sequence>
<dbReference type="SMART" id="SM00943">
    <property type="entry name" value="Prim-Pol"/>
    <property type="match status" value="1"/>
</dbReference>
<evidence type="ECO:0000313" key="3">
    <source>
        <dbReference type="Proteomes" id="UP000427281"/>
    </source>
</evidence>
<dbReference type="CDD" id="cd04859">
    <property type="entry name" value="Prim_Pol"/>
    <property type="match status" value="1"/>
</dbReference>
<organism evidence="2 3">
    <name type="scientific">Gimesia benthica</name>
    <dbReference type="NCBI Taxonomy" id="2608982"/>
    <lineage>
        <taxon>Bacteria</taxon>
        <taxon>Pseudomonadati</taxon>
        <taxon>Planctomycetota</taxon>
        <taxon>Planctomycetia</taxon>
        <taxon>Planctomycetales</taxon>
        <taxon>Planctomycetaceae</taxon>
        <taxon>Gimesia</taxon>
    </lineage>
</organism>
<name>A0A6I6AK23_9PLAN</name>
<dbReference type="SUPFAM" id="SSF56747">
    <property type="entry name" value="Prim-pol domain"/>
    <property type="match status" value="1"/>
</dbReference>